<feature type="transmembrane region" description="Helical" evidence="2">
    <location>
        <begin position="540"/>
        <end position="565"/>
    </location>
</feature>
<evidence type="ECO:0000256" key="2">
    <source>
        <dbReference type="SAM" id="Phobius"/>
    </source>
</evidence>
<feature type="compositionally biased region" description="Basic and acidic residues" evidence="1">
    <location>
        <begin position="639"/>
        <end position="652"/>
    </location>
</feature>
<accession>A0A7J5XQV9</accession>
<proteinExistence type="predicted"/>
<dbReference type="PANTHER" id="PTHR46484:SF3">
    <property type="entry name" value="MYELIN-ASSOCIATED GLYCOPROTEIN-LIKE"/>
    <property type="match status" value="1"/>
</dbReference>
<dbReference type="Gene3D" id="2.60.40.10">
    <property type="entry name" value="Immunoglobulins"/>
    <property type="match status" value="4"/>
</dbReference>
<comment type="caution">
    <text evidence="4">The sequence shown here is derived from an EMBL/GenBank/DDBJ whole genome shotgun (WGS) entry which is preliminary data.</text>
</comment>
<dbReference type="SMART" id="SM00409">
    <property type="entry name" value="IG"/>
    <property type="match status" value="3"/>
</dbReference>
<feature type="domain" description="Ig-like" evidence="3">
    <location>
        <begin position="360"/>
        <end position="443"/>
    </location>
</feature>
<feature type="region of interest" description="Disordered" evidence="1">
    <location>
        <begin position="41"/>
        <end position="117"/>
    </location>
</feature>
<dbReference type="AlphaFoldDB" id="A0A7J5XQV9"/>
<dbReference type="InterPro" id="IPR013783">
    <property type="entry name" value="Ig-like_fold"/>
</dbReference>
<dbReference type="InterPro" id="IPR007110">
    <property type="entry name" value="Ig-like_dom"/>
</dbReference>
<keyword evidence="5" id="KW-1185">Reference proteome</keyword>
<reference evidence="4 5" key="1">
    <citation type="submission" date="2020-03" db="EMBL/GenBank/DDBJ databases">
        <title>Dissostichus mawsoni Genome sequencing and assembly.</title>
        <authorList>
            <person name="Park H."/>
        </authorList>
    </citation>
    <scope>NUCLEOTIDE SEQUENCE [LARGE SCALE GENOMIC DNA]</scope>
    <source>
        <strain evidence="4">DM0001</strain>
        <tissue evidence="4">Muscle</tissue>
    </source>
</reference>
<dbReference type="SUPFAM" id="SSF48726">
    <property type="entry name" value="Immunoglobulin"/>
    <property type="match status" value="3"/>
</dbReference>
<dbReference type="OrthoDB" id="25840at2759"/>
<feature type="compositionally biased region" description="Low complexity" evidence="1">
    <location>
        <begin position="108"/>
        <end position="117"/>
    </location>
</feature>
<feature type="domain" description="Ig-like" evidence="3">
    <location>
        <begin position="256"/>
        <end position="355"/>
    </location>
</feature>
<dbReference type="PANTHER" id="PTHR46484">
    <property type="entry name" value="SI:CH211-171H4.5-RELATED"/>
    <property type="match status" value="1"/>
</dbReference>
<keyword evidence="2" id="KW-0472">Membrane</keyword>
<evidence type="ECO:0000256" key="1">
    <source>
        <dbReference type="SAM" id="MobiDB-lite"/>
    </source>
</evidence>
<dbReference type="EMBL" id="JAAKFY010000021">
    <property type="protein sequence ID" value="KAF3839452.1"/>
    <property type="molecule type" value="Genomic_DNA"/>
</dbReference>
<keyword evidence="2" id="KW-0812">Transmembrane</keyword>
<evidence type="ECO:0000259" key="3">
    <source>
        <dbReference type="PROSITE" id="PS50835"/>
    </source>
</evidence>
<evidence type="ECO:0000313" key="4">
    <source>
        <dbReference type="EMBL" id="KAF3839452.1"/>
    </source>
</evidence>
<dbReference type="Proteomes" id="UP000518266">
    <property type="component" value="Unassembled WGS sequence"/>
</dbReference>
<dbReference type="InterPro" id="IPR003599">
    <property type="entry name" value="Ig_sub"/>
</dbReference>
<dbReference type="PROSITE" id="PS50835">
    <property type="entry name" value="IG_LIKE"/>
    <property type="match status" value="2"/>
</dbReference>
<gene>
    <name evidence="4" type="ORF">F7725_018169</name>
</gene>
<dbReference type="InterPro" id="IPR036179">
    <property type="entry name" value="Ig-like_dom_sf"/>
</dbReference>
<keyword evidence="2" id="KW-1133">Transmembrane helix</keyword>
<name>A0A7J5XQV9_DISMA</name>
<evidence type="ECO:0000313" key="5">
    <source>
        <dbReference type="Proteomes" id="UP000518266"/>
    </source>
</evidence>
<feature type="region of interest" description="Disordered" evidence="1">
    <location>
        <begin position="631"/>
        <end position="652"/>
    </location>
</feature>
<protein>
    <recommendedName>
        <fullName evidence="3">Ig-like domain-containing protein</fullName>
    </recommendedName>
</protein>
<organism evidence="4 5">
    <name type="scientific">Dissostichus mawsoni</name>
    <name type="common">Antarctic cod</name>
    <dbReference type="NCBI Taxonomy" id="36200"/>
    <lineage>
        <taxon>Eukaryota</taxon>
        <taxon>Metazoa</taxon>
        <taxon>Chordata</taxon>
        <taxon>Craniata</taxon>
        <taxon>Vertebrata</taxon>
        <taxon>Euteleostomi</taxon>
        <taxon>Actinopterygii</taxon>
        <taxon>Neopterygii</taxon>
        <taxon>Teleostei</taxon>
        <taxon>Neoteleostei</taxon>
        <taxon>Acanthomorphata</taxon>
        <taxon>Eupercaria</taxon>
        <taxon>Perciformes</taxon>
        <taxon>Notothenioidei</taxon>
        <taxon>Nototheniidae</taxon>
        <taxon>Dissostichus</taxon>
    </lineage>
</organism>
<sequence>MFLNSQVKERKHLHCFLFDRLEDLTEKGALKIGSVSPPRAGDLCSNSPAPPSAPAGTFGCSPQWHTPSPWHGPQHWMVTSPAGTGIEQEKAPQHHAANAAREQGDPESSSAASPSETGAAAALWRRVQAVSPVPSVPEHVQALVGSCVVVPCSFTPQTSHPLRGRKRVDIRIRFRGGGHIFPLRSTAFNSEDRDQVSRDFQGRTSLFGRIADGDCSVKIERISQDDSRAFEMALKRGDELLWGKPRSFNLDVVDTPEAPVISGMLSATEGQLVTLNCSVRYTCPSRPPTLRWSWERGDWPNGTEPAGVQTLQPEPHRPMLLSTLSFTASHKVKPRLRCEASYPRAKALSTSKDLHVIFSPKDVVIQIQTLVVQEGGSALLVCSCKADPPVSEYRWSYSQHGRTVHLHHRTHTIRVFNVTRDMRVRCLVQNQIGRGESKPTPLNIQYKPVILRLSSTCVVEDLEVLCHCSVDSKPKPAITWSVNGTVPPRDYNGSVTSEPGALTATLRGHMDKPLTVICFAFNALGNDSLLLLQGEEETTFLMWLVIPAVSICLVLFLLSLSFYCCRKRSEKHVLKRLPAVYPEGMGIYQDQMPLYINCTEVTHIYTNGSYQLVYQNCTPHFVHTKQIHPIGRRGGERRRRGEDGGIDRREGLGVRGTREVQSNVADAETAIYLEII</sequence>